<dbReference type="Gramene" id="rna37951">
    <property type="protein sequence ID" value="RHN53176.1"/>
    <property type="gene ID" value="gene37951"/>
</dbReference>
<gene>
    <name evidence="3" type="ORF">MtrunA17_Chr6g0488611</name>
</gene>
<reference evidence="4" key="1">
    <citation type="journal article" date="2018" name="Nat. Plants">
        <title>Whole-genome landscape of Medicago truncatula symbiotic genes.</title>
        <authorList>
            <person name="Pecrix Y."/>
            <person name="Staton S.E."/>
            <person name="Sallet E."/>
            <person name="Lelandais-Briere C."/>
            <person name="Moreau S."/>
            <person name="Carrere S."/>
            <person name="Blein T."/>
            <person name="Jardinaud M.F."/>
            <person name="Latrasse D."/>
            <person name="Zouine M."/>
            <person name="Zahm M."/>
            <person name="Kreplak J."/>
            <person name="Mayjonade B."/>
            <person name="Satge C."/>
            <person name="Perez M."/>
            <person name="Cauet S."/>
            <person name="Marande W."/>
            <person name="Chantry-Darmon C."/>
            <person name="Lopez-Roques C."/>
            <person name="Bouchez O."/>
            <person name="Berard A."/>
            <person name="Debelle F."/>
            <person name="Munos S."/>
            <person name="Bendahmane A."/>
            <person name="Berges H."/>
            <person name="Niebel A."/>
            <person name="Buitink J."/>
            <person name="Frugier F."/>
            <person name="Benhamed M."/>
            <person name="Crespi M."/>
            <person name="Gouzy J."/>
            <person name="Gamas P."/>
        </authorList>
    </citation>
    <scope>NUCLEOTIDE SEQUENCE [LARGE SCALE GENOMIC DNA]</scope>
    <source>
        <strain evidence="4">cv. Jemalong A17</strain>
    </source>
</reference>
<protein>
    <submittedName>
        <fullName evidence="3">Uncharacterized protein</fullName>
    </submittedName>
</protein>
<organism evidence="3 4">
    <name type="scientific">Medicago truncatula</name>
    <name type="common">Barrel medic</name>
    <name type="synonym">Medicago tribuloides</name>
    <dbReference type="NCBI Taxonomy" id="3880"/>
    <lineage>
        <taxon>Eukaryota</taxon>
        <taxon>Viridiplantae</taxon>
        <taxon>Streptophyta</taxon>
        <taxon>Embryophyta</taxon>
        <taxon>Tracheophyta</taxon>
        <taxon>Spermatophyta</taxon>
        <taxon>Magnoliopsida</taxon>
        <taxon>eudicotyledons</taxon>
        <taxon>Gunneridae</taxon>
        <taxon>Pentapetalae</taxon>
        <taxon>rosids</taxon>
        <taxon>fabids</taxon>
        <taxon>Fabales</taxon>
        <taxon>Fabaceae</taxon>
        <taxon>Papilionoideae</taxon>
        <taxon>50 kb inversion clade</taxon>
        <taxon>NPAAA clade</taxon>
        <taxon>Hologalegina</taxon>
        <taxon>IRL clade</taxon>
        <taxon>Trifolieae</taxon>
        <taxon>Medicago</taxon>
    </lineage>
</organism>
<comment type="caution">
    <text evidence="3">The sequence shown here is derived from an EMBL/GenBank/DDBJ whole genome shotgun (WGS) entry which is preliminary data.</text>
</comment>
<evidence type="ECO:0000256" key="1">
    <source>
        <dbReference type="SAM" id="MobiDB-lite"/>
    </source>
</evidence>
<feature type="region of interest" description="Disordered" evidence="1">
    <location>
        <begin position="253"/>
        <end position="281"/>
    </location>
</feature>
<feature type="compositionally biased region" description="Basic and acidic residues" evidence="1">
    <location>
        <begin position="253"/>
        <end position="268"/>
    </location>
</feature>
<dbReference type="EMBL" id="PSQE01000006">
    <property type="protein sequence ID" value="RHN53176.1"/>
    <property type="molecule type" value="Genomic_DNA"/>
</dbReference>
<name>A0A396HIV7_MEDTR</name>
<sequence length="281" mass="33096">MNQITLTRVCCMTFFITVRSFPLLSSHLKRKNWPKTTPYHHPWDYPNEKKTREEFSYESMRKDVKYHARTKSELQSHMEMLDLINSCEASYKADVRKQKAAEARNQKHKAAELPKQISPFDPFELPKQSSDEFRRQNFFKFLASIEARNQKQKAAADRKKKAAADRKLKTDEARKQKQAEVHEQEVAEVQEQKHETAEVRKQKQKAAEVRKQKQVAAEVRKQEAAELRKLKQEAVELRKQKAAELRKQRAEARKQKAEAVEIRKREAEVAEGNIKSKRQKK</sequence>
<feature type="signal peptide" evidence="2">
    <location>
        <begin position="1"/>
        <end position="20"/>
    </location>
</feature>
<evidence type="ECO:0000256" key="2">
    <source>
        <dbReference type="SAM" id="SignalP"/>
    </source>
</evidence>
<feature type="chain" id="PRO_5017480933" evidence="2">
    <location>
        <begin position="21"/>
        <end position="281"/>
    </location>
</feature>
<evidence type="ECO:0000313" key="4">
    <source>
        <dbReference type="Proteomes" id="UP000265566"/>
    </source>
</evidence>
<proteinExistence type="predicted"/>
<dbReference type="Proteomes" id="UP000265566">
    <property type="component" value="Chromosome 6"/>
</dbReference>
<keyword evidence="2" id="KW-0732">Signal</keyword>
<accession>A0A396HIV7</accession>
<feature type="region of interest" description="Disordered" evidence="1">
    <location>
        <begin position="152"/>
        <end position="210"/>
    </location>
</feature>
<evidence type="ECO:0000313" key="3">
    <source>
        <dbReference type="EMBL" id="RHN53176.1"/>
    </source>
</evidence>
<feature type="compositionally biased region" description="Basic and acidic residues" evidence="1">
    <location>
        <begin position="154"/>
        <end position="210"/>
    </location>
</feature>
<dbReference type="AlphaFoldDB" id="A0A396HIV7"/>